<dbReference type="Gene3D" id="3.40.50.150">
    <property type="entry name" value="Vaccinia Virus protein VP39"/>
    <property type="match status" value="1"/>
</dbReference>
<organism evidence="2 3">
    <name type="scientific">Monilinia fructigena</name>
    <dbReference type="NCBI Taxonomy" id="38457"/>
    <lineage>
        <taxon>Eukaryota</taxon>
        <taxon>Fungi</taxon>
        <taxon>Dikarya</taxon>
        <taxon>Ascomycota</taxon>
        <taxon>Pezizomycotina</taxon>
        <taxon>Leotiomycetes</taxon>
        <taxon>Helotiales</taxon>
        <taxon>Sclerotiniaceae</taxon>
        <taxon>Monilinia</taxon>
    </lineage>
</organism>
<comment type="caution">
    <text evidence="2">The sequence shown here is derived from an EMBL/GenBank/DDBJ whole genome shotgun (WGS) entry which is preliminary data.</text>
</comment>
<proteinExistence type="predicted"/>
<keyword evidence="3" id="KW-1185">Reference proteome</keyword>
<dbReference type="AlphaFoldDB" id="A0A395J7P2"/>
<dbReference type="Proteomes" id="UP000249056">
    <property type="component" value="Unassembled WGS sequence"/>
</dbReference>
<feature type="domain" description="Methyltransferase" evidence="1">
    <location>
        <begin position="62"/>
        <end position="121"/>
    </location>
</feature>
<evidence type="ECO:0000259" key="1">
    <source>
        <dbReference type="Pfam" id="PF13649"/>
    </source>
</evidence>
<sequence length="152" mass="16099">MSTTSTSTTHSESVSTSLLYNRWAATYDTDRNPLQILDSALILPLLSTLSSLPPGAQNGMTITELGCGTGRNTIRLLTPPLAKRISSIHALDLSPAMLELARSHCAASISSSDGHFPAIQFDAFDALDPHGDPEVSELIRGKADAIISTLVP</sequence>
<dbReference type="SUPFAM" id="SSF53335">
    <property type="entry name" value="S-adenosyl-L-methionine-dependent methyltransferases"/>
    <property type="match status" value="1"/>
</dbReference>
<dbReference type="InterPro" id="IPR041698">
    <property type="entry name" value="Methyltransf_25"/>
</dbReference>
<evidence type="ECO:0000313" key="2">
    <source>
        <dbReference type="EMBL" id="RAL68515.1"/>
    </source>
</evidence>
<name>A0A395J7P2_9HELO</name>
<gene>
    <name evidence="2" type="ORF">DID88_007243</name>
</gene>
<dbReference type="CDD" id="cd02440">
    <property type="entry name" value="AdoMet_MTases"/>
    <property type="match status" value="1"/>
</dbReference>
<accession>A0A395J7P2</accession>
<dbReference type="EMBL" id="QKRW01000001">
    <property type="protein sequence ID" value="RAL68515.1"/>
    <property type="molecule type" value="Genomic_DNA"/>
</dbReference>
<reference evidence="2 3" key="1">
    <citation type="submission" date="2018-06" db="EMBL/GenBank/DDBJ databases">
        <title>Genome Sequence of the Brown Rot Fungal Pathogen Monilinia fructigena.</title>
        <authorList>
            <person name="Landi L."/>
            <person name="De Miccolis Angelini R.M."/>
            <person name="Pollastro S."/>
            <person name="Abate D."/>
            <person name="Faretra F."/>
            <person name="Romanazzi G."/>
        </authorList>
    </citation>
    <scope>NUCLEOTIDE SEQUENCE [LARGE SCALE GENOMIC DNA]</scope>
    <source>
        <strain evidence="2 3">Mfrg269</strain>
    </source>
</reference>
<dbReference type="Pfam" id="PF13649">
    <property type="entry name" value="Methyltransf_25"/>
    <property type="match status" value="1"/>
</dbReference>
<evidence type="ECO:0000313" key="3">
    <source>
        <dbReference type="Proteomes" id="UP000249056"/>
    </source>
</evidence>
<dbReference type="InterPro" id="IPR029063">
    <property type="entry name" value="SAM-dependent_MTases_sf"/>
</dbReference>
<protein>
    <recommendedName>
        <fullName evidence="1">Methyltransferase domain-containing protein</fullName>
    </recommendedName>
</protein>
<dbReference type="OrthoDB" id="66144at2759"/>